<feature type="domain" description="Type II/III secretion system secretin-like" evidence="7">
    <location>
        <begin position="495"/>
        <end position="659"/>
    </location>
</feature>
<dbReference type="InterPro" id="IPR004846">
    <property type="entry name" value="T2SS/T3SS_dom"/>
</dbReference>
<dbReference type="GO" id="GO:0009279">
    <property type="term" value="C:cell outer membrane"/>
    <property type="evidence" value="ECO:0007669"/>
    <property type="project" value="UniProtKB-SubCell"/>
</dbReference>
<proteinExistence type="inferred from homology"/>
<dbReference type="PRINTS" id="PR00811">
    <property type="entry name" value="BCTERIALGSPD"/>
</dbReference>
<dbReference type="GO" id="GO:0009306">
    <property type="term" value="P:protein secretion"/>
    <property type="evidence" value="ECO:0007669"/>
    <property type="project" value="InterPro"/>
</dbReference>
<dbReference type="Proteomes" id="UP000568664">
    <property type="component" value="Unassembled WGS sequence"/>
</dbReference>
<gene>
    <name evidence="9" type="ORF">HII17_15445</name>
</gene>
<protein>
    <submittedName>
        <fullName evidence="9">General secretion pathway protein GspD</fullName>
    </submittedName>
</protein>
<reference evidence="9 10" key="1">
    <citation type="submission" date="2020-04" db="EMBL/GenBank/DDBJ databases">
        <title>Thalassotalea sp. M1531, isolated from the surface of marine red alga.</title>
        <authorList>
            <person name="Pang L."/>
            <person name="Lu D.-C."/>
        </authorList>
    </citation>
    <scope>NUCLEOTIDE SEQUENCE [LARGE SCALE GENOMIC DNA]</scope>
    <source>
        <strain evidence="9 10">M1531</strain>
    </source>
</reference>
<dbReference type="PROSITE" id="PS00875">
    <property type="entry name" value="T2SP_D"/>
    <property type="match status" value="1"/>
</dbReference>
<dbReference type="PANTHER" id="PTHR30332:SF25">
    <property type="entry name" value="SECRETIN XPSD"/>
    <property type="match status" value="1"/>
</dbReference>
<dbReference type="RefSeq" id="WP_169076270.1">
    <property type="nucleotide sequence ID" value="NZ_JABBXH010000005.1"/>
</dbReference>
<dbReference type="Gene3D" id="3.30.1370.120">
    <property type="match status" value="2"/>
</dbReference>
<evidence type="ECO:0000256" key="6">
    <source>
        <dbReference type="SAM" id="SignalP"/>
    </source>
</evidence>
<keyword evidence="5" id="KW-0813">Transport</keyword>
<dbReference type="InterPro" id="IPR050810">
    <property type="entry name" value="Bact_Secretion_Sys_Channel"/>
</dbReference>
<evidence type="ECO:0000256" key="4">
    <source>
        <dbReference type="RuleBase" id="RU004003"/>
    </source>
</evidence>
<evidence type="ECO:0000259" key="7">
    <source>
        <dbReference type="Pfam" id="PF00263"/>
    </source>
</evidence>
<keyword evidence="3" id="KW-0472">Membrane</keyword>
<dbReference type="Pfam" id="PF00263">
    <property type="entry name" value="Secretin"/>
    <property type="match status" value="1"/>
</dbReference>
<feature type="domain" description="NolW-like" evidence="8">
    <location>
        <begin position="341"/>
        <end position="433"/>
    </location>
</feature>
<dbReference type="GO" id="GO:0015627">
    <property type="term" value="C:type II protein secretion system complex"/>
    <property type="evidence" value="ECO:0007669"/>
    <property type="project" value="TreeGrafter"/>
</dbReference>
<dbReference type="InterPro" id="IPR001775">
    <property type="entry name" value="GspD/PilQ"/>
</dbReference>
<keyword evidence="2 6" id="KW-0732">Signal</keyword>
<dbReference type="Pfam" id="PF03958">
    <property type="entry name" value="Secretin_N"/>
    <property type="match status" value="1"/>
</dbReference>
<evidence type="ECO:0000256" key="1">
    <source>
        <dbReference type="ARBA" id="ARBA00004370"/>
    </source>
</evidence>
<dbReference type="InterPro" id="IPR004845">
    <property type="entry name" value="T2SS_GspD_CS"/>
</dbReference>
<name>A0A7Y0LF19_9GAMM</name>
<feature type="chain" id="PRO_5030883699" evidence="6">
    <location>
        <begin position="22"/>
        <end position="683"/>
    </location>
</feature>
<evidence type="ECO:0000256" key="2">
    <source>
        <dbReference type="ARBA" id="ARBA00022729"/>
    </source>
</evidence>
<accession>A0A7Y0LF19</accession>
<dbReference type="InterPro" id="IPR005644">
    <property type="entry name" value="NolW-like"/>
</dbReference>
<evidence type="ECO:0000313" key="9">
    <source>
        <dbReference type="EMBL" id="NMP32952.1"/>
    </source>
</evidence>
<comment type="similarity">
    <text evidence="4">Belongs to the bacterial secretin family.</text>
</comment>
<evidence type="ECO:0000313" key="10">
    <source>
        <dbReference type="Proteomes" id="UP000568664"/>
    </source>
</evidence>
<dbReference type="InterPro" id="IPR038591">
    <property type="entry name" value="NolW-like_sf"/>
</dbReference>
<dbReference type="PANTHER" id="PTHR30332">
    <property type="entry name" value="PROBABLE GENERAL SECRETION PATHWAY PROTEIN D"/>
    <property type="match status" value="1"/>
</dbReference>
<dbReference type="PROSITE" id="PS51257">
    <property type="entry name" value="PROKAR_LIPOPROTEIN"/>
    <property type="match status" value="1"/>
</dbReference>
<organism evidence="9 10">
    <name type="scientific">Thalassotalea algicola</name>
    <dbReference type="NCBI Taxonomy" id="2716224"/>
    <lineage>
        <taxon>Bacteria</taxon>
        <taxon>Pseudomonadati</taxon>
        <taxon>Pseudomonadota</taxon>
        <taxon>Gammaproteobacteria</taxon>
        <taxon>Alteromonadales</taxon>
        <taxon>Colwelliaceae</taxon>
        <taxon>Thalassotalea</taxon>
    </lineage>
</organism>
<evidence type="ECO:0000259" key="8">
    <source>
        <dbReference type="Pfam" id="PF03958"/>
    </source>
</evidence>
<feature type="signal peptide" evidence="6">
    <location>
        <begin position="1"/>
        <end position="21"/>
    </location>
</feature>
<dbReference type="EMBL" id="JABBXH010000005">
    <property type="protein sequence ID" value="NMP32952.1"/>
    <property type="molecule type" value="Genomic_DNA"/>
</dbReference>
<dbReference type="AlphaFoldDB" id="A0A7Y0LF19"/>
<comment type="subcellular location">
    <subcellularLocation>
        <location evidence="5">Cell outer membrane</location>
    </subcellularLocation>
    <subcellularLocation>
        <location evidence="1">Membrane</location>
    </subcellularLocation>
</comment>
<sequence>MNKYIGINSCIFLAIMTVSCASNNDPKFSPEKSFLSGKEEVNVNNAELVSKKQKELENSKKYRFVPPFKVDSSYADSAEDIINEFSELKNISFAADDLALENLLHLVFGEKLKVSYVIGENVKSDRKAVTLNLQSDVTERKLFLLTEELLNQRGYIIRFDSGVFYIHKREGAGNNSDVVYGYGKSNDDVPSTSLDIIQMVPFEFGLQVSLGNTLRQLIGIRATTDLQRQSLTIRGKRKDIIKALEFIRLMDTPTMKNRHVGVYQSVFTTTEELANKLEELLKQEGISVSSNGSTEKALSIVAIDKQGKLVLFANNQQIIERAVYWAEEIDKPLATNEKQYFLFHPNYARAVDIGESLQVLIGGNQTSSVTNSTSLVADDKANKSSSKNALSANSNDMQMVVDERANAVVFYTSGERYQQILPLIKRLDVLPKQVLLEVLIAEVTMTDEFKQGVEFAFANGNYGLSTAGAFMGEGGFGGLSYILEGTNGQVAINLLQTNSLVNVLSRPSIVVRDGVDASISVGTDIPIIGETTSDPINGEKQTTSIEYRQTGIELSVTPTVNSRGLVIMEIEQSISNELDTGSTVAGSPSVFERSIKTEVIAQTGQTVMLGGLISENKSNKQTKVPFFGDLPLLGALFRADTESGDKTELVVFVTPKVIDSVSDWEVIKRDFNNALEQLTIEKF</sequence>
<keyword evidence="10" id="KW-1185">Reference proteome</keyword>
<evidence type="ECO:0000256" key="5">
    <source>
        <dbReference type="RuleBase" id="RU004004"/>
    </source>
</evidence>
<comment type="caution">
    <text evidence="9">The sequence shown here is derived from an EMBL/GenBank/DDBJ whole genome shotgun (WGS) entry which is preliminary data.</text>
</comment>
<evidence type="ECO:0000256" key="3">
    <source>
        <dbReference type="ARBA" id="ARBA00023136"/>
    </source>
</evidence>